<evidence type="ECO:0000256" key="13">
    <source>
        <dbReference type="SAM" id="MobiDB-lite"/>
    </source>
</evidence>
<dbReference type="PANTHER" id="PTHR32552:SF81">
    <property type="entry name" value="TONB-DEPENDENT OUTER MEMBRANE RECEPTOR"/>
    <property type="match status" value="1"/>
</dbReference>
<evidence type="ECO:0000256" key="8">
    <source>
        <dbReference type="ARBA" id="ARBA00023077"/>
    </source>
</evidence>
<evidence type="ECO:0000256" key="1">
    <source>
        <dbReference type="ARBA" id="ARBA00004571"/>
    </source>
</evidence>
<reference evidence="17 18" key="1">
    <citation type="submission" date="2020-08" db="EMBL/GenBank/DDBJ databases">
        <title>Genomic Encyclopedia of Type Strains, Phase IV (KMG-IV): sequencing the most valuable type-strain genomes for metagenomic binning, comparative biology and taxonomic classification.</title>
        <authorList>
            <person name="Goeker M."/>
        </authorList>
    </citation>
    <scope>NUCLEOTIDE SEQUENCE [LARGE SCALE GENOMIC DNA]</scope>
    <source>
        <strain evidence="17 18">DSM 17328</strain>
    </source>
</reference>
<dbReference type="AlphaFoldDB" id="A0A7W7B4H6"/>
<comment type="similarity">
    <text evidence="11 12">Belongs to the TonB-dependent receptor family.</text>
</comment>
<feature type="chain" id="PRO_5031114371" evidence="14">
    <location>
        <begin position="24"/>
        <end position="748"/>
    </location>
</feature>
<keyword evidence="10 11" id="KW-0998">Cell outer membrane</keyword>
<dbReference type="Pfam" id="PF07715">
    <property type="entry name" value="Plug"/>
    <property type="match status" value="1"/>
</dbReference>
<feature type="signal peptide" evidence="14">
    <location>
        <begin position="1"/>
        <end position="23"/>
    </location>
</feature>
<evidence type="ECO:0000256" key="6">
    <source>
        <dbReference type="ARBA" id="ARBA00023004"/>
    </source>
</evidence>
<dbReference type="InterPro" id="IPR039426">
    <property type="entry name" value="TonB-dep_rcpt-like"/>
</dbReference>
<dbReference type="InterPro" id="IPR000531">
    <property type="entry name" value="Beta-barrel_TonB"/>
</dbReference>
<dbReference type="Pfam" id="PF00593">
    <property type="entry name" value="TonB_dep_Rec_b-barrel"/>
    <property type="match status" value="1"/>
</dbReference>
<evidence type="ECO:0000256" key="3">
    <source>
        <dbReference type="ARBA" id="ARBA00022452"/>
    </source>
</evidence>
<evidence type="ECO:0000256" key="4">
    <source>
        <dbReference type="ARBA" id="ARBA00022496"/>
    </source>
</evidence>
<keyword evidence="2 11" id="KW-0813">Transport</keyword>
<dbReference type="GO" id="GO:0009279">
    <property type="term" value="C:cell outer membrane"/>
    <property type="evidence" value="ECO:0007669"/>
    <property type="project" value="UniProtKB-SubCell"/>
</dbReference>
<gene>
    <name evidence="17" type="ORF">GGQ98_003493</name>
</gene>
<dbReference type="PANTHER" id="PTHR32552">
    <property type="entry name" value="FERRICHROME IRON RECEPTOR-RELATED"/>
    <property type="match status" value="1"/>
</dbReference>
<dbReference type="EMBL" id="JACHNZ010000061">
    <property type="protein sequence ID" value="MBB4633837.1"/>
    <property type="molecule type" value="Genomic_DNA"/>
</dbReference>
<dbReference type="Gene3D" id="2.40.170.20">
    <property type="entry name" value="TonB-dependent receptor, beta-barrel domain"/>
    <property type="match status" value="1"/>
</dbReference>
<evidence type="ECO:0000256" key="10">
    <source>
        <dbReference type="ARBA" id="ARBA00023237"/>
    </source>
</evidence>
<evidence type="ECO:0000256" key="7">
    <source>
        <dbReference type="ARBA" id="ARBA00023065"/>
    </source>
</evidence>
<evidence type="ECO:0000256" key="11">
    <source>
        <dbReference type="PROSITE-ProRule" id="PRU01360"/>
    </source>
</evidence>
<feature type="domain" description="TonB-dependent receptor plug" evidence="16">
    <location>
        <begin position="64"/>
        <end position="170"/>
    </location>
</feature>
<keyword evidence="5 11" id="KW-0812">Transmembrane</keyword>
<keyword evidence="14" id="KW-0732">Signal</keyword>
<keyword evidence="3 11" id="KW-1134">Transmembrane beta strand</keyword>
<evidence type="ECO:0000259" key="15">
    <source>
        <dbReference type="Pfam" id="PF00593"/>
    </source>
</evidence>
<comment type="subcellular location">
    <subcellularLocation>
        <location evidence="1 11">Cell outer membrane</location>
        <topology evidence="1 11">Multi-pass membrane protein</topology>
    </subcellularLocation>
</comment>
<evidence type="ECO:0000313" key="18">
    <source>
        <dbReference type="Proteomes" id="UP000566324"/>
    </source>
</evidence>
<evidence type="ECO:0000259" key="16">
    <source>
        <dbReference type="Pfam" id="PF07715"/>
    </source>
</evidence>
<protein>
    <submittedName>
        <fullName evidence="17">Iron complex outermembrane receptor protein</fullName>
    </submittedName>
</protein>
<comment type="caution">
    <text evidence="17">The sequence shown here is derived from an EMBL/GenBank/DDBJ whole genome shotgun (WGS) entry which is preliminary data.</text>
</comment>
<dbReference type="InterPro" id="IPR036942">
    <property type="entry name" value="Beta-barrel_TonB_sf"/>
</dbReference>
<keyword evidence="4" id="KW-0410">Iron transport</keyword>
<accession>A0A7W7B4H6</accession>
<keyword evidence="8 12" id="KW-0798">TonB box</keyword>
<sequence>MIRNAFLAGASLFVLSVAAEAQAQVPATEPEQPSTSTGEEPNEEAVSQDLGEIVVTAQRRSERLQDVPITVTTISTVELRNAGVTAARNLQNVVSGFNFSAFGTSPQPSIRGVSTTNSRPGAENPNALYIDGIYFGAQPVLANDFGDIERIEVLKGPQGTLFGRNATGGAIQIFTRQPSFTPQMDFTLEGGFYTGSGESHTAEHLNMRAFVTTPLVDDLLAVSFSGGYNYTPGYYTNVLSGEGDGGVSQLSARGKVLFTPTSSLKMTLSGYFINNRSHEMFTEFAVNGLSVGLLFPGSAIASKPWQTAPGDAFTKGDTEIYGGSAKIELDVGAGTLSSLTGYNNLEISSLGPFYAAAVPDLCRLQFICIDYGLLFSTEEFSQEVNFASRDLGIFRFVTGLFYYKANGGAIGSILEQFIPGGFRVQDDTFRTSSYAAYGEGTIEASDALSLTAGVRCSRDIIENGNRLIAIEGKNTFNSFIPRLSVLYKLTPDVNIYATYSQGFKSGISGAVNFAAPVQFEPVRPEKITAYEAGIKYATRNFVFNLSAFYYDYKNKQEQSFFGTTNFTTNTGPVKIYGIDLDANIRLTPELTLTGTFSWLPKAEYQNFPNASGTSTILVPGVGYIPGIGNIPGATFDATGTRLIRSPEITTAATMSYRKATNSGEFDASATVTYTSRTAIEITRAIVQDPYATLAAQAGFRFDSGLRIGIYGRNLTNKDYLVGGFSTSGGFFGTPTPPREVGISLGYKY</sequence>
<proteinExistence type="inferred from homology"/>
<keyword evidence="7" id="KW-0406">Ion transport</keyword>
<feature type="domain" description="TonB-dependent receptor-like beta-barrel" evidence="15">
    <location>
        <begin position="292"/>
        <end position="714"/>
    </location>
</feature>
<dbReference type="InterPro" id="IPR012910">
    <property type="entry name" value="Plug_dom"/>
</dbReference>
<evidence type="ECO:0000256" key="9">
    <source>
        <dbReference type="ARBA" id="ARBA00023136"/>
    </source>
</evidence>
<evidence type="ECO:0000256" key="14">
    <source>
        <dbReference type="SAM" id="SignalP"/>
    </source>
</evidence>
<evidence type="ECO:0000313" key="17">
    <source>
        <dbReference type="EMBL" id="MBB4633837.1"/>
    </source>
</evidence>
<evidence type="ECO:0000256" key="2">
    <source>
        <dbReference type="ARBA" id="ARBA00022448"/>
    </source>
</evidence>
<dbReference type="CDD" id="cd01347">
    <property type="entry name" value="ligand_gated_channel"/>
    <property type="match status" value="1"/>
</dbReference>
<keyword evidence="6" id="KW-0408">Iron</keyword>
<feature type="region of interest" description="Disordered" evidence="13">
    <location>
        <begin position="24"/>
        <end position="48"/>
    </location>
</feature>
<evidence type="ECO:0000256" key="12">
    <source>
        <dbReference type="RuleBase" id="RU003357"/>
    </source>
</evidence>
<evidence type="ECO:0000256" key="5">
    <source>
        <dbReference type="ARBA" id="ARBA00022692"/>
    </source>
</evidence>
<dbReference type="GO" id="GO:0006826">
    <property type="term" value="P:iron ion transport"/>
    <property type="evidence" value="ECO:0007669"/>
    <property type="project" value="UniProtKB-KW"/>
</dbReference>
<keyword evidence="17" id="KW-0675">Receptor</keyword>
<keyword evidence="18" id="KW-1185">Reference proteome</keyword>
<keyword evidence="9 11" id="KW-0472">Membrane</keyword>
<dbReference type="Proteomes" id="UP000566324">
    <property type="component" value="Unassembled WGS sequence"/>
</dbReference>
<organism evidence="17 18">
    <name type="scientific">Sphingosinicella soli</name>
    <dbReference type="NCBI Taxonomy" id="333708"/>
    <lineage>
        <taxon>Bacteria</taxon>
        <taxon>Pseudomonadati</taxon>
        <taxon>Pseudomonadota</taxon>
        <taxon>Alphaproteobacteria</taxon>
        <taxon>Sphingomonadales</taxon>
        <taxon>Sphingosinicellaceae</taxon>
        <taxon>Sphingosinicella</taxon>
    </lineage>
</organism>
<name>A0A7W7B4H6_9SPHN</name>
<dbReference type="SUPFAM" id="SSF56935">
    <property type="entry name" value="Porins"/>
    <property type="match status" value="1"/>
</dbReference>
<dbReference type="RefSeq" id="WP_184071796.1">
    <property type="nucleotide sequence ID" value="NZ_JACHNZ010000061.1"/>
</dbReference>
<dbReference type="PROSITE" id="PS52016">
    <property type="entry name" value="TONB_DEPENDENT_REC_3"/>
    <property type="match status" value="1"/>
</dbReference>